<reference evidence="1" key="1">
    <citation type="submission" date="2023-07" db="EMBL/GenBank/DDBJ databases">
        <title>Genome content predicts the carbon catabolic preferences of heterotrophic bacteria.</title>
        <authorList>
            <person name="Gralka M."/>
        </authorList>
    </citation>
    <scope>NUCLEOTIDE SEQUENCE</scope>
    <source>
        <strain evidence="1">4G09</strain>
    </source>
</reference>
<sequence length="79" mass="9281">MAIDKIFRVRIDFIAPDNFDDKCVDEFMYLDETEEWDFFIGNGACDPHITFENESLELADSLNKKIRSRLEENGCEIIE</sequence>
<dbReference type="EMBL" id="JAUYVT010000020">
    <property type="protein sequence ID" value="MDP2566407.1"/>
    <property type="molecule type" value="Genomic_DNA"/>
</dbReference>
<dbReference type="Proteomes" id="UP001177212">
    <property type="component" value="Unassembled WGS sequence"/>
</dbReference>
<evidence type="ECO:0000313" key="2">
    <source>
        <dbReference type="Proteomes" id="UP001177212"/>
    </source>
</evidence>
<organism evidence="1 2">
    <name type="scientific">Pseudoalteromonas marina</name>
    <dbReference type="NCBI Taxonomy" id="267375"/>
    <lineage>
        <taxon>Bacteria</taxon>
        <taxon>Pseudomonadati</taxon>
        <taxon>Pseudomonadota</taxon>
        <taxon>Gammaproteobacteria</taxon>
        <taxon>Alteromonadales</taxon>
        <taxon>Pseudoalteromonadaceae</taxon>
        <taxon>Pseudoalteromonas</taxon>
    </lineage>
</organism>
<comment type="caution">
    <text evidence="1">The sequence shown here is derived from an EMBL/GenBank/DDBJ whole genome shotgun (WGS) entry which is preliminary data.</text>
</comment>
<gene>
    <name evidence="1" type="ORF">Q8W34_17305</name>
</gene>
<dbReference type="RefSeq" id="WP_305473023.1">
    <property type="nucleotide sequence ID" value="NZ_JAUYVT010000020.1"/>
</dbReference>
<proteinExistence type="predicted"/>
<accession>A0ABT9FHZ6</accession>
<keyword evidence="2" id="KW-1185">Reference proteome</keyword>
<protein>
    <submittedName>
        <fullName evidence="1">Uncharacterized protein</fullName>
    </submittedName>
</protein>
<evidence type="ECO:0000313" key="1">
    <source>
        <dbReference type="EMBL" id="MDP2566407.1"/>
    </source>
</evidence>
<name>A0ABT9FHZ6_9GAMM</name>